<dbReference type="RefSeq" id="WP_157735796.1">
    <property type="nucleotide sequence ID" value="NZ_CP018632.1"/>
</dbReference>
<evidence type="ECO:0000313" key="3">
    <source>
        <dbReference type="Proteomes" id="UP000250079"/>
    </source>
</evidence>
<dbReference type="Gene3D" id="2.60.120.620">
    <property type="entry name" value="q2cbj1_9rhob like domain"/>
    <property type="match status" value="1"/>
</dbReference>
<dbReference type="PANTHER" id="PTHR20883:SF48">
    <property type="entry name" value="ECTOINE DIOXYGENASE"/>
    <property type="match status" value="1"/>
</dbReference>
<dbReference type="Pfam" id="PF05721">
    <property type="entry name" value="PhyH"/>
    <property type="match status" value="1"/>
</dbReference>
<name>A0A2Z2NRI0_9GAMM</name>
<dbReference type="GO" id="GO:0005506">
    <property type="term" value="F:iron ion binding"/>
    <property type="evidence" value="ECO:0007669"/>
    <property type="project" value="UniProtKB-ARBA"/>
</dbReference>
<dbReference type="PANTHER" id="PTHR20883">
    <property type="entry name" value="PHYTANOYL-COA DIOXYGENASE DOMAIN CONTAINING 1"/>
    <property type="match status" value="1"/>
</dbReference>
<dbReference type="EMBL" id="CP018632">
    <property type="protein sequence ID" value="ASJ71350.1"/>
    <property type="molecule type" value="Genomic_DNA"/>
</dbReference>
<reference evidence="2 3" key="1">
    <citation type="submission" date="2016-12" db="EMBL/GenBank/DDBJ databases">
        <authorList>
            <person name="Song W.-J."/>
            <person name="Kurnit D.M."/>
        </authorList>
    </citation>
    <scope>NUCLEOTIDE SEQUENCE [LARGE SCALE GENOMIC DNA]</scope>
    <source>
        <strain evidence="2 3">IMCC3135</strain>
    </source>
</reference>
<dbReference type="SUPFAM" id="SSF51197">
    <property type="entry name" value="Clavaminate synthase-like"/>
    <property type="match status" value="1"/>
</dbReference>
<comment type="cofactor">
    <cofactor evidence="1">
        <name>Fe(2+)</name>
        <dbReference type="ChEBI" id="CHEBI:29033"/>
    </cofactor>
</comment>
<dbReference type="AlphaFoldDB" id="A0A2Z2NRI0"/>
<gene>
    <name evidence="2" type="primary">ptlH</name>
    <name evidence="2" type="ORF">IMCC3135_06215</name>
</gene>
<sequence length="291" mass="33017">MNANNQLVKEAKASSGDKVELKDDWVQQYERDGYLFPLKAMDPAQALEYRKQMECFEASVADKPDMRKMALLNGAYLLPFVDEITRLESILEPVKQLLGPNIMVWNAGFFIKEPRTEDFISWHQDLTYWGLSDSHEVTAWVALSPSTIASGCVKFVAGTHKQDIVEHKDTFEKNNLLSRGQEIAVEVKEEEAVNIQLQPGEMSLHHGKVFHGSHANTSDDRRIGLAIRYISTDMRQTIEEKTTAKLVAGVDEFDNFRQVGKPRGVLDPEDIASLEENMRIQQQFLYAGSKK</sequence>
<dbReference type="InterPro" id="IPR008775">
    <property type="entry name" value="Phytyl_CoA_dOase-like"/>
</dbReference>
<keyword evidence="3" id="KW-1185">Reference proteome</keyword>
<dbReference type="KEGG" id="gai:IMCC3135_06215"/>
<accession>A0A2Z2NRI0</accession>
<keyword evidence="2" id="KW-0560">Oxidoreductase</keyword>
<dbReference type="EC" id="1.14.11.35" evidence="2"/>
<evidence type="ECO:0000256" key="1">
    <source>
        <dbReference type="ARBA" id="ARBA00001954"/>
    </source>
</evidence>
<proteinExistence type="predicted"/>
<dbReference type="Proteomes" id="UP000250079">
    <property type="component" value="Chromosome"/>
</dbReference>
<evidence type="ECO:0000313" key="2">
    <source>
        <dbReference type="EMBL" id="ASJ71350.1"/>
    </source>
</evidence>
<dbReference type="GO" id="GO:0016706">
    <property type="term" value="F:2-oxoglutarate-dependent dioxygenase activity"/>
    <property type="evidence" value="ECO:0007669"/>
    <property type="project" value="UniProtKB-ARBA"/>
</dbReference>
<protein>
    <submittedName>
        <fullName evidence="2">1-deoxypentalenic acid 11-beta-hydroxylase</fullName>
        <ecNumber evidence="2">1.14.11.35</ecNumber>
    </submittedName>
</protein>
<dbReference type="OrthoDB" id="9791262at2"/>
<organism evidence="2 3">
    <name type="scientific">Granulosicoccus antarcticus IMCC3135</name>
    <dbReference type="NCBI Taxonomy" id="1192854"/>
    <lineage>
        <taxon>Bacteria</taxon>
        <taxon>Pseudomonadati</taxon>
        <taxon>Pseudomonadota</taxon>
        <taxon>Gammaproteobacteria</taxon>
        <taxon>Chromatiales</taxon>
        <taxon>Granulosicoccaceae</taxon>
        <taxon>Granulosicoccus</taxon>
    </lineage>
</organism>